<dbReference type="EMBL" id="GIFC01005200">
    <property type="protein sequence ID" value="MXU87283.1"/>
    <property type="molecule type" value="Transcribed_RNA"/>
</dbReference>
<feature type="signal peptide" evidence="2">
    <location>
        <begin position="1"/>
        <end position="23"/>
    </location>
</feature>
<evidence type="ECO:0000313" key="3">
    <source>
        <dbReference type="EMBL" id="MXU87283.1"/>
    </source>
</evidence>
<name>A0A6B0UHV6_IXORI</name>
<accession>A0A6B0UHV6</accession>
<protein>
    <recommendedName>
        <fullName evidence="4">Secreted protein</fullName>
    </recommendedName>
</protein>
<keyword evidence="2" id="KW-0732">Signal</keyword>
<feature type="transmembrane region" description="Helical" evidence="1">
    <location>
        <begin position="47"/>
        <end position="70"/>
    </location>
</feature>
<feature type="chain" id="PRO_5025657536" description="Secreted protein" evidence="2">
    <location>
        <begin position="24"/>
        <end position="95"/>
    </location>
</feature>
<keyword evidence="1" id="KW-1133">Transmembrane helix</keyword>
<sequence>MLCVVVHFLLLFFVFYYICLISADKPSTCRKTKSLAEFELRVSQCAPQHLVFMALAILVLLMHQNVMYLIRGALRQGAYKIASPRLLQIFSKYFY</sequence>
<evidence type="ECO:0000256" key="2">
    <source>
        <dbReference type="SAM" id="SignalP"/>
    </source>
</evidence>
<evidence type="ECO:0008006" key="4">
    <source>
        <dbReference type="Google" id="ProtNLM"/>
    </source>
</evidence>
<organism evidence="3">
    <name type="scientific">Ixodes ricinus</name>
    <name type="common">Common tick</name>
    <name type="synonym">Acarus ricinus</name>
    <dbReference type="NCBI Taxonomy" id="34613"/>
    <lineage>
        <taxon>Eukaryota</taxon>
        <taxon>Metazoa</taxon>
        <taxon>Ecdysozoa</taxon>
        <taxon>Arthropoda</taxon>
        <taxon>Chelicerata</taxon>
        <taxon>Arachnida</taxon>
        <taxon>Acari</taxon>
        <taxon>Parasitiformes</taxon>
        <taxon>Ixodida</taxon>
        <taxon>Ixodoidea</taxon>
        <taxon>Ixodidae</taxon>
        <taxon>Ixodinae</taxon>
        <taxon>Ixodes</taxon>
    </lineage>
</organism>
<proteinExistence type="predicted"/>
<keyword evidence="1" id="KW-0812">Transmembrane</keyword>
<evidence type="ECO:0000256" key="1">
    <source>
        <dbReference type="SAM" id="Phobius"/>
    </source>
</evidence>
<dbReference type="AlphaFoldDB" id="A0A6B0UHV6"/>
<reference evidence="3" key="1">
    <citation type="submission" date="2019-12" db="EMBL/GenBank/DDBJ databases">
        <title>An insight into the sialome of adult female Ixodes ricinus ticks feeding for 6 days.</title>
        <authorList>
            <person name="Perner J."/>
            <person name="Ribeiro J.M.C."/>
        </authorList>
    </citation>
    <scope>NUCLEOTIDE SEQUENCE</scope>
    <source>
        <strain evidence="3">Semi-engorged</strain>
        <tissue evidence="3">Salivary glands</tissue>
    </source>
</reference>
<keyword evidence="1" id="KW-0472">Membrane</keyword>